<protein>
    <submittedName>
        <fullName evidence="2">Uncharacterized protein</fullName>
    </submittedName>
</protein>
<keyword evidence="3" id="KW-1185">Reference proteome</keyword>
<reference evidence="2 3" key="1">
    <citation type="submission" date="2016-11" db="EMBL/GenBank/DDBJ databases">
        <title>Description of two novel members of the family Erysipelotrichaceae: Ileibacterium lipovorans gen. nov., sp. nov. and Dubosiella newyorkensis, gen. nov., sp. nov.</title>
        <authorList>
            <person name="Cox L.M."/>
            <person name="Sohn J."/>
            <person name="Tyrrell K.L."/>
            <person name="Citron D.M."/>
            <person name="Lawson P.A."/>
            <person name="Patel N.B."/>
            <person name="Iizumi T."/>
            <person name="Perez-Perez G.I."/>
            <person name="Goldstein E.J."/>
            <person name="Blaser M.J."/>
        </authorList>
    </citation>
    <scope>NUCLEOTIDE SEQUENCE [LARGE SCALE GENOMIC DNA]</scope>
    <source>
        <strain evidence="2 3">NYU-BL-A4</strain>
    </source>
</reference>
<evidence type="ECO:0000313" key="3">
    <source>
        <dbReference type="Proteomes" id="UP000186705"/>
    </source>
</evidence>
<comment type="caution">
    <text evidence="2">The sequence shown here is derived from an EMBL/GenBank/DDBJ whole genome shotgun (WGS) entry which is preliminary data.</text>
</comment>
<evidence type="ECO:0000256" key="1">
    <source>
        <dbReference type="SAM" id="Phobius"/>
    </source>
</evidence>
<dbReference type="AlphaFoldDB" id="A0A1U7NMZ6"/>
<keyword evidence="1" id="KW-0812">Transmembrane</keyword>
<organism evidence="2 3">
    <name type="scientific">Dubosiella newyorkensis</name>
    <dbReference type="NCBI Taxonomy" id="1862672"/>
    <lineage>
        <taxon>Bacteria</taxon>
        <taxon>Bacillati</taxon>
        <taxon>Bacillota</taxon>
        <taxon>Erysipelotrichia</taxon>
        <taxon>Erysipelotrichales</taxon>
        <taxon>Erysipelotrichaceae</taxon>
        <taxon>Dubosiella</taxon>
    </lineage>
</organism>
<dbReference type="EMBL" id="MPKA01000062">
    <property type="protein sequence ID" value="OLU46669.1"/>
    <property type="molecule type" value="Genomic_DNA"/>
</dbReference>
<name>A0A1U7NMZ6_9FIRM</name>
<dbReference type="GeneID" id="78275449"/>
<dbReference type="STRING" id="1862672.BO225_05755"/>
<feature type="transmembrane region" description="Helical" evidence="1">
    <location>
        <begin position="29"/>
        <end position="46"/>
    </location>
</feature>
<gene>
    <name evidence="2" type="ORF">BO225_05755</name>
</gene>
<keyword evidence="1" id="KW-0472">Membrane</keyword>
<accession>A0A1U7NMZ6</accession>
<sequence length="66" mass="7678">MNKWGSWELFIISIGLLFIVSSPMYDKPIIIVIEGLCIILIGIILFRNKNSKKKNQNTTKTRRNKK</sequence>
<dbReference type="RefSeq" id="WP_076341318.1">
    <property type="nucleotide sequence ID" value="NZ_CAJTMI010000029.1"/>
</dbReference>
<evidence type="ECO:0000313" key="2">
    <source>
        <dbReference type="EMBL" id="OLU46669.1"/>
    </source>
</evidence>
<keyword evidence="1" id="KW-1133">Transmembrane helix</keyword>
<proteinExistence type="predicted"/>
<feature type="transmembrane region" description="Helical" evidence="1">
    <location>
        <begin position="7"/>
        <end position="23"/>
    </location>
</feature>
<dbReference type="Proteomes" id="UP000186705">
    <property type="component" value="Unassembled WGS sequence"/>
</dbReference>